<comment type="similarity">
    <text evidence="1">Belongs to the CutA family.</text>
</comment>
<dbReference type="GeneID" id="34234036"/>
<evidence type="ECO:0000256" key="1">
    <source>
        <dbReference type="ARBA" id="ARBA00010169"/>
    </source>
</evidence>
<dbReference type="Proteomes" id="UP000199002">
    <property type="component" value="Unassembled WGS sequence"/>
</dbReference>
<sequence>MATGVDPADISMVTTTVASAADARRLAQAVMQARLAACVQVQAITSHYHWQGALQEESEWRLDCKTMPRATAALLALLQALHPYALPQLVVQTLQATPAYVRWVDCEVAAGV</sequence>
<dbReference type="Pfam" id="PF03091">
    <property type="entry name" value="CutA1"/>
    <property type="match status" value="1"/>
</dbReference>
<reference evidence="3" key="1">
    <citation type="submission" date="2016-10" db="EMBL/GenBank/DDBJ databases">
        <authorList>
            <person name="Varghese N."/>
            <person name="Submissions S."/>
        </authorList>
    </citation>
    <scope>NUCLEOTIDE SEQUENCE [LARGE SCALE GENOMIC DNA]</scope>
    <source>
        <strain evidence="3">DSM 25157</strain>
    </source>
</reference>
<dbReference type="EMBL" id="FNQJ01000002">
    <property type="protein sequence ID" value="SDZ83925.1"/>
    <property type="molecule type" value="Genomic_DNA"/>
</dbReference>
<dbReference type="GO" id="GO:0005507">
    <property type="term" value="F:copper ion binding"/>
    <property type="evidence" value="ECO:0007669"/>
    <property type="project" value="TreeGrafter"/>
</dbReference>
<keyword evidence="3" id="KW-1185">Reference proteome</keyword>
<dbReference type="Gene3D" id="3.30.70.120">
    <property type="match status" value="1"/>
</dbReference>
<dbReference type="GO" id="GO:0010038">
    <property type="term" value="P:response to metal ion"/>
    <property type="evidence" value="ECO:0007669"/>
    <property type="project" value="InterPro"/>
</dbReference>
<dbReference type="InterPro" id="IPR004323">
    <property type="entry name" value="Ion_tolerance_CutA"/>
</dbReference>
<dbReference type="PANTHER" id="PTHR23419:SF8">
    <property type="entry name" value="FI09726P"/>
    <property type="match status" value="1"/>
</dbReference>
<dbReference type="RefSeq" id="WP_092696871.1">
    <property type="nucleotide sequence ID" value="NZ_CAXIQL010000035.1"/>
</dbReference>
<dbReference type="PANTHER" id="PTHR23419">
    <property type="entry name" value="DIVALENT CATION TOLERANCE CUTA-RELATED"/>
    <property type="match status" value="1"/>
</dbReference>
<gene>
    <name evidence="2" type="ORF">SAMN05421875_102154</name>
</gene>
<evidence type="ECO:0000313" key="2">
    <source>
        <dbReference type="EMBL" id="SDZ83925.1"/>
    </source>
</evidence>
<name>A0A1H3WA12_9BURK</name>
<dbReference type="SUPFAM" id="SSF54913">
    <property type="entry name" value="GlnB-like"/>
    <property type="match status" value="1"/>
</dbReference>
<dbReference type="InterPro" id="IPR015867">
    <property type="entry name" value="N-reg_PII/ATP_PRibTrfase_C"/>
</dbReference>
<dbReference type="InterPro" id="IPR011322">
    <property type="entry name" value="N-reg_PII-like_a/b"/>
</dbReference>
<dbReference type="AlphaFoldDB" id="A0A1H3WA12"/>
<dbReference type="STRING" id="592050.SAMN05421875_102154"/>
<protein>
    <submittedName>
        <fullName evidence="2">Divalent cation tolerance protein</fullName>
    </submittedName>
</protein>
<proteinExistence type="inferred from homology"/>
<accession>A0A1H3WA12</accession>
<evidence type="ECO:0000313" key="3">
    <source>
        <dbReference type="Proteomes" id="UP000199002"/>
    </source>
</evidence>
<organism evidence="2 3">
    <name type="scientific">Acidovorax soli</name>
    <dbReference type="NCBI Taxonomy" id="592050"/>
    <lineage>
        <taxon>Bacteria</taxon>
        <taxon>Pseudomonadati</taxon>
        <taxon>Pseudomonadota</taxon>
        <taxon>Betaproteobacteria</taxon>
        <taxon>Burkholderiales</taxon>
        <taxon>Comamonadaceae</taxon>
        <taxon>Acidovorax</taxon>
    </lineage>
</organism>